<dbReference type="EMBL" id="FUYV01000006">
    <property type="protein sequence ID" value="SKB87839.1"/>
    <property type="molecule type" value="Genomic_DNA"/>
</dbReference>
<evidence type="ECO:0000256" key="1">
    <source>
        <dbReference type="SAM" id="Phobius"/>
    </source>
</evidence>
<accession>A0A1T5EVJ6</accession>
<keyword evidence="3" id="KW-1185">Reference proteome</keyword>
<reference evidence="2 3" key="1">
    <citation type="submission" date="2017-02" db="EMBL/GenBank/DDBJ databases">
        <authorList>
            <person name="Peterson S.W."/>
        </authorList>
    </citation>
    <scope>NUCLEOTIDE SEQUENCE [LARGE SCALE GENOMIC DNA]</scope>
    <source>
        <strain evidence="2 3">DSM 24412</strain>
    </source>
</reference>
<evidence type="ECO:0000313" key="2">
    <source>
        <dbReference type="EMBL" id="SKB87839.1"/>
    </source>
</evidence>
<evidence type="ECO:0000313" key="3">
    <source>
        <dbReference type="Proteomes" id="UP000191055"/>
    </source>
</evidence>
<keyword evidence="1" id="KW-1133">Transmembrane helix</keyword>
<feature type="transmembrane region" description="Helical" evidence="1">
    <location>
        <begin position="64"/>
        <end position="82"/>
    </location>
</feature>
<sequence>MFSFYRYIFCKSYHFCINVFQEDEFPFYWATTSVVFLVFANIVSVIGFAQYYLLQDGYNSFSYIYKYAFILLMILANIYMYFKKRYLHHINYCNEISPKRSKFYRILSIIYYVVTFYAFFKSADMLRGLNIP</sequence>
<name>A0A1T5EVJ6_9BACT</name>
<dbReference type="KEGG" id="asx:CDL62_02065"/>
<feature type="transmembrane region" description="Helical" evidence="1">
    <location>
        <begin position="27"/>
        <end position="52"/>
    </location>
</feature>
<gene>
    <name evidence="2" type="ORF">SAMN03080601_01409</name>
</gene>
<dbReference type="Proteomes" id="UP000191055">
    <property type="component" value="Unassembled WGS sequence"/>
</dbReference>
<keyword evidence="1" id="KW-0472">Membrane</keyword>
<organism evidence="2 3">
    <name type="scientific">Alkalitalea saponilacus</name>
    <dbReference type="NCBI Taxonomy" id="889453"/>
    <lineage>
        <taxon>Bacteria</taxon>
        <taxon>Pseudomonadati</taxon>
        <taxon>Bacteroidota</taxon>
        <taxon>Bacteroidia</taxon>
        <taxon>Marinilabiliales</taxon>
        <taxon>Marinilabiliaceae</taxon>
        <taxon>Alkalitalea</taxon>
    </lineage>
</organism>
<keyword evidence="1" id="KW-0812">Transmembrane</keyword>
<protein>
    <submittedName>
        <fullName evidence="2">Uncharacterized protein</fullName>
    </submittedName>
</protein>
<dbReference type="AlphaFoldDB" id="A0A1T5EVJ6"/>
<proteinExistence type="predicted"/>
<feature type="transmembrane region" description="Helical" evidence="1">
    <location>
        <begin position="103"/>
        <end position="120"/>
    </location>
</feature>